<organism evidence="2 3">
    <name type="scientific">Mycena maculata</name>
    <dbReference type="NCBI Taxonomy" id="230809"/>
    <lineage>
        <taxon>Eukaryota</taxon>
        <taxon>Fungi</taxon>
        <taxon>Dikarya</taxon>
        <taxon>Basidiomycota</taxon>
        <taxon>Agaricomycotina</taxon>
        <taxon>Agaricomycetes</taxon>
        <taxon>Agaricomycetidae</taxon>
        <taxon>Agaricales</taxon>
        <taxon>Marasmiineae</taxon>
        <taxon>Mycenaceae</taxon>
        <taxon>Mycena</taxon>
    </lineage>
</organism>
<protein>
    <submittedName>
        <fullName evidence="2">Uncharacterized protein</fullName>
    </submittedName>
</protein>
<evidence type="ECO:0000313" key="2">
    <source>
        <dbReference type="EMBL" id="KAJ7723197.1"/>
    </source>
</evidence>
<feature type="compositionally biased region" description="Basic and acidic residues" evidence="1">
    <location>
        <begin position="160"/>
        <end position="195"/>
    </location>
</feature>
<proteinExistence type="predicted"/>
<dbReference type="AlphaFoldDB" id="A0AAD7MLL2"/>
<dbReference type="EMBL" id="JARJLG010000250">
    <property type="protein sequence ID" value="KAJ7723197.1"/>
    <property type="molecule type" value="Genomic_DNA"/>
</dbReference>
<gene>
    <name evidence="2" type="ORF">DFH07DRAFT_1005956</name>
</gene>
<evidence type="ECO:0000313" key="3">
    <source>
        <dbReference type="Proteomes" id="UP001215280"/>
    </source>
</evidence>
<dbReference type="Proteomes" id="UP001215280">
    <property type="component" value="Unassembled WGS sequence"/>
</dbReference>
<evidence type="ECO:0000256" key="1">
    <source>
        <dbReference type="SAM" id="MobiDB-lite"/>
    </source>
</evidence>
<reference evidence="2" key="1">
    <citation type="submission" date="2023-03" db="EMBL/GenBank/DDBJ databases">
        <title>Massive genome expansion in bonnet fungi (Mycena s.s.) driven by repeated elements and novel gene families across ecological guilds.</title>
        <authorList>
            <consortium name="Lawrence Berkeley National Laboratory"/>
            <person name="Harder C.B."/>
            <person name="Miyauchi S."/>
            <person name="Viragh M."/>
            <person name="Kuo A."/>
            <person name="Thoen E."/>
            <person name="Andreopoulos B."/>
            <person name="Lu D."/>
            <person name="Skrede I."/>
            <person name="Drula E."/>
            <person name="Henrissat B."/>
            <person name="Morin E."/>
            <person name="Kohler A."/>
            <person name="Barry K."/>
            <person name="LaButti K."/>
            <person name="Morin E."/>
            <person name="Salamov A."/>
            <person name="Lipzen A."/>
            <person name="Mereny Z."/>
            <person name="Hegedus B."/>
            <person name="Baldrian P."/>
            <person name="Stursova M."/>
            <person name="Weitz H."/>
            <person name="Taylor A."/>
            <person name="Grigoriev I.V."/>
            <person name="Nagy L.G."/>
            <person name="Martin F."/>
            <person name="Kauserud H."/>
        </authorList>
    </citation>
    <scope>NUCLEOTIDE SEQUENCE</scope>
    <source>
        <strain evidence="2">CBHHK188m</strain>
    </source>
</reference>
<sequence length="195" mass="20602">MQKMEAGSHAREATIRSTAGTNIPGRHKIPGDISCGNQRSEDLKSSASVLVGTSWEWREVGGLGNGDGYPAKIETSGGAASAAPWDHLDFGCGDGTYWRAEEENERVGGVARKEGDAVGADNANQEDGRREKSDSRGDGRAESVVAVAVGGRTLEAGPSEAERPAEGVARADKESGPYRRQLTREMKGEEEGSSR</sequence>
<comment type="caution">
    <text evidence="2">The sequence shown here is derived from an EMBL/GenBank/DDBJ whole genome shotgun (WGS) entry which is preliminary data.</text>
</comment>
<feature type="region of interest" description="Disordered" evidence="1">
    <location>
        <begin position="101"/>
        <end position="195"/>
    </location>
</feature>
<feature type="region of interest" description="Disordered" evidence="1">
    <location>
        <begin position="1"/>
        <end position="47"/>
    </location>
</feature>
<feature type="compositionally biased region" description="Basic and acidic residues" evidence="1">
    <location>
        <begin position="126"/>
        <end position="141"/>
    </location>
</feature>
<keyword evidence="3" id="KW-1185">Reference proteome</keyword>
<feature type="compositionally biased region" description="Basic and acidic residues" evidence="1">
    <location>
        <begin position="1"/>
        <end position="14"/>
    </location>
</feature>
<name>A0AAD7MLL2_9AGAR</name>
<accession>A0AAD7MLL2</accession>